<dbReference type="AlphaFoldDB" id="A0A3M8ALR3"/>
<dbReference type="OrthoDB" id="5059350at2"/>
<feature type="transmembrane region" description="Helical" evidence="2">
    <location>
        <begin position="287"/>
        <end position="308"/>
    </location>
</feature>
<feature type="compositionally biased region" description="Basic residues" evidence="1">
    <location>
        <begin position="13"/>
        <end position="53"/>
    </location>
</feature>
<comment type="caution">
    <text evidence="4">The sequence shown here is derived from an EMBL/GenBank/DDBJ whole genome shotgun (WGS) entry which is preliminary data.</text>
</comment>
<sequence length="519" mass="53914">MGRDRSAHGRAGLGRHRGRRDHRSRGRGHRDRGRAGGRHARRRCGPRGPRRGIRGGDHPRLSAGGAALGGAARVGPGVSGSPGPLVTSLRAAAIAGTARARGRSAAVDAGRGDGRPAHRSGALPRLRAVLITVLLIAVAPALAILGFGIVARAVAAQRVTARVVQYAPERGSTVLRDALLVDADRLAVAAALIDLAVKRKLRLVAQGGRRSTIGAELAPGATLTDEELSVLEVLFGPEHTSSRLRRFSSDRRALQGRVRTLLQGVEHALAREGLVARDRVTWPGTTLTVLAYLGMLVEGVLIVVTLVATDWVALAAALVALATTIATIFVTPASWRRFLPPAVPRREHLAGLRRYLELAEVDRLRVLQSPAGAELRAVEGSAHAHVPASASAAASARKSAPSDAAGPAVATSAADAAGPADADASAPLVRFHLHERLLPYAVLFGLERQWIAQLQLDHAALETSNPHTLAGLVDVTAEVATAIDAAGGVLELAASLGDLVDGAGTVLVGIGDLFDTLNT</sequence>
<feature type="domain" description="Predicted membrane protein YciQ-like C-terminal" evidence="3">
    <location>
        <begin position="177"/>
        <end position="369"/>
    </location>
</feature>
<feature type="transmembrane region" description="Helical" evidence="2">
    <location>
        <begin position="314"/>
        <end position="335"/>
    </location>
</feature>
<dbReference type="EMBL" id="RHHB01000003">
    <property type="protein sequence ID" value="RNB51537.1"/>
    <property type="molecule type" value="Genomic_DNA"/>
</dbReference>
<dbReference type="Pfam" id="PF20990">
    <property type="entry name" value="DUF2207_C"/>
    <property type="match status" value="1"/>
</dbReference>
<keyword evidence="2" id="KW-0812">Transmembrane</keyword>
<evidence type="ECO:0000313" key="5">
    <source>
        <dbReference type="Proteomes" id="UP000275048"/>
    </source>
</evidence>
<evidence type="ECO:0000256" key="1">
    <source>
        <dbReference type="SAM" id="MobiDB-lite"/>
    </source>
</evidence>
<name>A0A3M8ALR3_9MICO</name>
<evidence type="ECO:0000256" key="2">
    <source>
        <dbReference type="SAM" id="Phobius"/>
    </source>
</evidence>
<keyword evidence="2" id="KW-1133">Transmembrane helix</keyword>
<dbReference type="InterPro" id="IPR048389">
    <property type="entry name" value="YciQ-like_C"/>
</dbReference>
<keyword evidence="5" id="KW-1185">Reference proteome</keyword>
<dbReference type="Proteomes" id="UP000275048">
    <property type="component" value="Unassembled WGS sequence"/>
</dbReference>
<keyword evidence="2" id="KW-0472">Membrane</keyword>
<gene>
    <name evidence="4" type="ORF">EDM22_03630</name>
</gene>
<organism evidence="4 5">
    <name type="scientific">Agromyces tardus</name>
    <dbReference type="NCBI Taxonomy" id="2583849"/>
    <lineage>
        <taxon>Bacteria</taxon>
        <taxon>Bacillati</taxon>
        <taxon>Actinomycetota</taxon>
        <taxon>Actinomycetes</taxon>
        <taxon>Micrococcales</taxon>
        <taxon>Microbacteriaceae</taxon>
        <taxon>Agromyces</taxon>
    </lineage>
</organism>
<feature type="region of interest" description="Disordered" evidence="1">
    <location>
        <begin position="1"/>
        <end position="68"/>
    </location>
</feature>
<proteinExistence type="predicted"/>
<protein>
    <submittedName>
        <fullName evidence="4">DUF2207 domain-containing protein</fullName>
    </submittedName>
</protein>
<reference evidence="4 5" key="1">
    <citation type="submission" date="2018-10" db="EMBL/GenBank/DDBJ databases">
        <title>Isolation, diversity and antibacterial activity of antinobacteria from the wheat rhizosphere soil.</title>
        <authorList>
            <person name="Sun T."/>
        </authorList>
    </citation>
    <scope>NUCLEOTIDE SEQUENCE [LARGE SCALE GENOMIC DNA]</scope>
    <source>
        <strain evidence="4 5">SJ-23</strain>
    </source>
</reference>
<evidence type="ECO:0000313" key="4">
    <source>
        <dbReference type="EMBL" id="RNB51537.1"/>
    </source>
</evidence>
<evidence type="ECO:0000259" key="3">
    <source>
        <dbReference type="Pfam" id="PF20990"/>
    </source>
</evidence>
<accession>A0A3M8ALR3</accession>
<feature type="transmembrane region" description="Helical" evidence="2">
    <location>
        <begin position="128"/>
        <end position="154"/>
    </location>
</feature>